<accession>A0A9Q9ENS4</accession>
<dbReference type="EMBL" id="CP099427">
    <property type="protein sequence ID" value="USW58096.1"/>
    <property type="molecule type" value="Genomic_DNA"/>
</dbReference>
<name>A0A9Q9ENS4_9PEZI</name>
<evidence type="ECO:0000313" key="2">
    <source>
        <dbReference type="Proteomes" id="UP001056384"/>
    </source>
</evidence>
<keyword evidence="2" id="KW-1185">Reference proteome</keyword>
<gene>
    <name evidence="1" type="ORF">Slin15195_G114150</name>
</gene>
<proteinExistence type="predicted"/>
<dbReference type="AlphaFoldDB" id="A0A9Q9ENS4"/>
<evidence type="ECO:0000313" key="1">
    <source>
        <dbReference type="EMBL" id="USW58096.1"/>
    </source>
</evidence>
<reference evidence="1" key="1">
    <citation type="submission" date="2022-06" db="EMBL/GenBank/DDBJ databases">
        <title>Complete genome sequences of two strains of the flax pathogen Septoria linicola.</title>
        <authorList>
            <person name="Lapalu N."/>
            <person name="Simon A."/>
            <person name="Demenou B."/>
            <person name="Paumier D."/>
            <person name="Guillot M.-P."/>
            <person name="Gout L."/>
            <person name="Valade R."/>
        </authorList>
    </citation>
    <scope>NUCLEOTIDE SEQUENCE</scope>
    <source>
        <strain evidence="1">SE15195</strain>
    </source>
</reference>
<organism evidence="1 2">
    <name type="scientific">Septoria linicola</name>
    <dbReference type="NCBI Taxonomy" id="215465"/>
    <lineage>
        <taxon>Eukaryota</taxon>
        <taxon>Fungi</taxon>
        <taxon>Dikarya</taxon>
        <taxon>Ascomycota</taxon>
        <taxon>Pezizomycotina</taxon>
        <taxon>Dothideomycetes</taxon>
        <taxon>Dothideomycetidae</taxon>
        <taxon>Mycosphaerellales</taxon>
        <taxon>Mycosphaerellaceae</taxon>
        <taxon>Septoria</taxon>
    </lineage>
</organism>
<protein>
    <submittedName>
        <fullName evidence="1">Uncharacterized protein</fullName>
    </submittedName>
</protein>
<dbReference type="Proteomes" id="UP001056384">
    <property type="component" value="Chromosome 10"/>
</dbReference>
<sequence length="63" mass="7089">MSSKSELVRAAAREKMQLLLNSLNTIVAAKGDIWRTTMQRMWSVSQFKIPTGPSGNSPRKHVF</sequence>